<dbReference type="Pfam" id="PF06985">
    <property type="entry name" value="HET"/>
    <property type="match status" value="1"/>
</dbReference>
<dbReference type="OrthoDB" id="3032785at2759"/>
<protein>
    <recommendedName>
        <fullName evidence="2">Heterokaryon incompatibility domain-containing protein</fullName>
    </recommendedName>
</protein>
<dbReference type="Proteomes" id="UP000027195">
    <property type="component" value="Unassembled WGS sequence"/>
</dbReference>
<dbReference type="AlphaFoldDB" id="A0A067MT84"/>
<organism evidence="3 4">
    <name type="scientific">Botryobasidium botryosum (strain FD-172 SS1)</name>
    <dbReference type="NCBI Taxonomy" id="930990"/>
    <lineage>
        <taxon>Eukaryota</taxon>
        <taxon>Fungi</taxon>
        <taxon>Dikarya</taxon>
        <taxon>Basidiomycota</taxon>
        <taxon>Agaricomycotina</taxon>
        <taxon>Agaricomycetes</taxon>
        <taxon>Cantharellales</taxon>
        <taxon>Botryobasidiaceae</taxon>
        <taxon>Botryobasidium</taxon>
    </lineage>
</organism>
<name>A0A067MT84_BOTB1</name>
<reference evidence="4" key="1">
    <citation type="journal article" date="2014" name="Proc. Natl. Acad. Sci. U.S.A.">
        <title>Extensive sampling of basidiomycete genomes demonstrates inadequacy of the white-rot/brown-rot paradigm for wood decay fungi.</title>
        <authorList>
            <person name="Riley R."/>
            <person name="Salamov A.A."/>
            <person name="Brown D.W."/>
            <person name="Nagy L.G."/>
            <person name="Floudas D."/>
            <person name="Held B.W."/>
            <person name="Levasseur A."/>
            <person name="Lombard V."/>
            <person name="Morin E."/>
            <person name="Otillar R."/>
            <person name="Lindquist E.A."/>
            <person name="Sun H."/>
            <person name="LaButti K.M."/>
            <person name="Schmutz J."/>
            <person name="Jabbour D."/>
            <person name="Luo H."/>
            <person name="Baker S.E."/>
            <person name="Pisabarro A.G."/>
            <person name="Walton J.D."/>
            <person name="Blanchette R.A."/>
            <person name="Henrissat B."/>
            <person name="Martin F."/>
            <person name="Cullen D."/>
            <person name="Hibbett D.S."/>
            <person name="Grigoriev I.V."/>
        </authorList>
    </citation>
    <scope>NUCLEOTIDE SEQUENCE [LARGE SCALE GENOMIC DNA]</scope>
    <source>
        <strain evidence="4">FD-172 SS1</strain>
    </source>
</reference>
<feature type="non-terminal residue" evidence="3">
    <location>
        <position position="260"/>
    </location>
</feature>
<keyword evidence="4" id="KW-1185">Reference proteome</keyword>
<proteinExistence type="predicted"/>
<evidence type="ECO:0000259" key="2">
    <source>
        <dbReference type="Pfam" id="PF06985"/>
    </source>
</evidence>
<evidence type="ECO:0000256" key="1">
    <source>
        <dbReference type="SAM" id="MobiDB-lite"/>
    </source>
</evidence>
<dbReference type="PANTHER" id="PTHR33112">
    <property type="entry name" value="DOMAIN PROTEIN, PUTATIVE-RELATED"/>
    <property type="match status" value="1"/>
</dbReference>
<feature type="domain" description="Heterokaryon incompatibility" evidence="2">
    <location>
        <begin position="121"/>
        <end position="216"/>
    </location>
</feature>
<dbReference type="PANTHER" id="PTHR33112:SF16">
    <property type="entry name" value="HETEROKARYON INCOMPATIBILITY DOMAIN-CONTAINING PROTEIN"/>
    <property type="match status" value="1"/>
</dbReference>
<evidence type="ECO:0000313" key="3">
    <source>
        <dbReference type="EMBL" id="KDQ15082.1"/>
    </source>
</evidence>
<dbReference type="EMBL" id="KL198034">
    <property type="protein sequence ID" value="KDQ15082.1"/>
    <property type="molecule type" value="Genomic_DNA"/>
</dbReference>
<sequence>MNGKDGVEAEAQAPPLQVDSVPAAQTVGSSHALALYEPEGDLLDDILPDHTDTEISPINSLGTVIYRRSLSKLRDDASAQESIELLTCATPERYRFIDCASFVHSDMLQLWETSVLPEGQYAAISHVWKSLEPIEGQLTSRGIFLVACENQNDGGPISIDVVRYACLAALHANARLLWLDRLCILQTKSPEAKRDKRWQIMQMYNVYKGCSITIVLPAGLQRFPTKSEETEWMERAWTFQEVMVVPVVKVLYMEIMGSPP</sequence>
<gene>
    <name evidence="3" type="ORF">BOTBODRAFT_109302</name>
</gene>
<dbReference type="InterPro" id="IPR010730">
    <property type="entry name" value="HET"/>
</dbReference>
<feature type="region of interest" description="Disordered" evidence="1">
    <location>
        <begin position="1"/>
        <end position="22"/>
    </location>
</feature>
<evidence type="ECO:0000313" key="4">
    <source>
        <dbReference type="Proteomes" id="UP000027195"/>
    </source>
</evidence>
<dbReference type="InParanoid" id="A0A067MT84"/>
<accession>A0A067MT84</accession>
<dbReference type="HOGENOM" id="CLU_093700_0_0_1"/>